<dbReference type="InterPro" id="IPR033932">
    <property type="entry name" value="YtcJ-like"/>
</dbReference>
<dbReference type="InterPro" id="IPR032466">
    <property type="entry name" value="Metal_Hydrolase"/>
</dbReference>
<dbReference type="Gene3D" id="3.20.20.140">
    <property type="entry name" value="Metal-dependent hydrolases"/>
    <property type="match status" value="1"/>
</dbReference>
<gene>
    <name evidence="2" type="ORF">JBF11_06600</name>
</gene>
<accession>A0ABY5XZD1</accession>
<feature type="domain" description="Amidohydrolase 3" evidence="1">
    <location>
        <begin position="52"/>
        <end position="545"/>
    </location>
</feature>
<reference evidence="2" key="1">
    <citation type="submission" date="2020-12" db="EMBL/GenBank/DDBJ databases">
        <title>Taurinivorans muris gen. nov., sp. nov., fundamental and realized metabolic niche of a ubiquitous sulfidogenic bacterium in the murine intestine.</title>
        <authorList>
            <person name="Ye H."/>
            <person name="Hanson B.T."/>
            <person name="Loy A."/>
        </authorList>
    </citation>
    <scope>NUCLEOTIDE SEQUENCE</scope>
    <source>
        <strain evidence="2">LT0009</strain>
    </source>
</reference>
<dbReference type="PANTHER" id="PTHR22642:SF2">
    <property type="entry name" value="PROTEIN LONG AFTER FAR-RED 3"/>
    <property type="match status" value="1"/>
</dbReference>
<proteinExistence type="predicted"/>
<dbReference type="CDD" id="cd01300">
    <property type="entry name" value="YtcJ_like"/>
    <property type="match status" value="1"/>
</dbReference>
<keyword evidence="3" id="KW-1185">Reference proteome</keyword>
<name>A0ABY5XZD1_9BACT</name>
<dbReference type="Pfam" id="PF07969">
    <property type="entry name" value="Amidohydro_3"/>
    <property type="match status" value="1"/>
</dbReference>
<dbReference type="SUPFAM" id="SSF51556">
    <property type="entry name" value="Metallo-dependent hydrolases"/>
    <property type="match status" value="1"/>
</dbReference>
<organism evidence="2 3">
    <name type="scientific">Taurinivorans muris</name>
    <dbReference type="NCBI Taxonomy" id="2787751"/>
    <lineage>
        <taxon>Bacteria</taxon>
        <taxon>Pseudomonadati</taxon>
        <taxon>Thermodesulfobacteriota</taxon>
        <taxon>Desulfovibrionia</taxon>
        <taxon>Desulfovibrionales</taxon>
        <taxon>Desulfovibrionaceae</taxon>
        <taxon>Taurinivorans</taxon>
    </lineage>
</organism>
<dbReference type="Gene3D" id="2.30.40.10">
    <property type="entry name" value="Urease, subunit C, domain 1"/>
    <property type="match status" value="1"/>
</dbReference>
<dbReference type="Gene3D" id="3.10.310.70">
    <property type="match status" value="1"/>
</dbReference>
<evidence type="ECO:0000313" key="3">
    <source>
        <dbReference type="Proteomes" id="UP001058120"/>
    </source>
</evidence>
<evidence type="ECO:0000313" key="2">
    <source>
        <dbReference type="EMBL" id="UWX05140.1"/>
    </source>
</evidence>
<dbReference type="PANTHER" id="PTHR22642">
    <property type="entry name" value="IMIDAZOLONEPROPIONASE"/>
    <property type="match status" value="1"/>
</dbReference>
<dbReference type="EMBL" id="CP065938">
    <property type="protein sequence ID" value="UWX05140.1"/>
    <property type="molecule type" value="Genomic_DNA"/>
</dbReference>
<dbReference type="SUPFAM" id="SSF51338">
    <property type="entry name" value="Composite domain of metallo-dependent hydrolases"/>
    <property type="match status" value="1"/>
</dbReference>
<dbReference type="InterPro" id="IPR013108">
    <property type="entry name" value="Amidohydro_3"/>
</dbReference>
<dbReference type="InterPro" id="IPR011059">
    <property type="entry name" value="Metal-dep_hydrolase_composite"/>
</dbReference>
<dbReference type="RefSeq" id="WP_334314706.1">
    <property type="nucleotide sequence ID" value="NZ_CP065938.1"/>
</dbReference>
<dbReference type="Proteomes" id="UP001058120">
    <property type="component" value="Chromosome"/>
</dbReference>
<evidence type="ECO:0000259" key="1">
    <source>
        <dbReference type="Pfam" id="PF07969"/>
    </source>
</evidence>
<protein>
    <submittedName>
        <fullName evidence="2">Amidohydrolase</fullName>
    </submittedName>
</protein>
<sequence>MIKATEIYYNGNIITMDGKKSTATHLAVKGDTILAVGHAEVLQYKNEETACIDLRGKTMLPGFYDGHSHLMRAGQQYLYFLDLSPYPLGTLRSLQDTAQKIKEHSKTKQKGEWIICGGFDETSIREARHYTLRELDEIAPEHPLVIRHISGHILLANSLAYRLANITENTPDPAGGRYQRDEQGNFTGIVEEPVAMEPFFQKGLPMTEEKWQKAVEHASSIYVSKGVTTAQDGNVTQSMWDSFFKAHEKNMLKCRVQLLPRFPLGYMDLDNFGNTKPGTQLTKDKYISLGAVKLIQDGSLQAYTGYLSKPYHKMIYHGLPHDSWTGYPTRSRESLMELVLKFHKQGWQIAIHGNGDNAIEDIIAAFEHAQQKYPRHDVRHIIIHCQTVREDQLDRMQKAKLIPSFFVTHTYFWGDRHKNIFLGKERAERINPLQSALRRNIPFTLHNDTYVTPIDPLFSVWSAVNRKTASGEILGEEQQIDVYNALKAVTIWGAYQFHEEKIKGSLEKGKLADFVILDKNPLETPKETIKDIAVLAAVIGGKCVFGML</sequence>